<keyword evidence="2" id="KW-1185">Reference proteome</keyword>
<evidence type="ECO:0000313" key="1">
    <source>
        <dbReference type="EMBL" id="MCH89444.1"/>
    </source>
</evidence>
<accession>A0A392MT47</accession>
<sequence>MAPKRARVASSSQVSRFTIPACADHYHIIKDKGIVHERSINFPAISFLPVMAETAEAYRWMEFNSMIGESNASRVEEFYANVLGRADNDYTSTVRGVEISYAPDVIDQVFGF</sequence>
<dbReference type="AlphaFoldDB" id="A0A392MT47"/>
<gene>
    <name evidence="1" type="ORF">A2U01_0010340</name>
</gene>
<reference evidence="1 2" key="1">
    <citation type="journal article" date="2018" name="Front. Plant Sci.">
        <title>Red Clover (Trifolium pratense) and Zigzag Clover (T. medium) - A Picture of Genomic Similarities and Differences.</title>
        <authorList>
            <person name="Dluhosova J."/>
            <person name="Istvanek J."/>
            <person name="Nedelnik J."/>
            <person name="Repkova J."/>
        </authorList>
    </citation>
    <scope>NUCLEOTIDE SEQUENCE [LARGE SCALE GENOMIC DNA]</scope>
    <source>
        <strain evidence="2">cv. 10/8</strain>
        <tissue evidence="1">Leaf</tissue>
    </source>
</reference>
<proteinExistence type="predicted"/>
<name>A0A392MT47_9FABA</name>
<evidence type="ECO:0000313" key="2">
    <source>
        <dbReference type="Proteomes" id="UP000265520"/>
    </source>
</evidence>
<comment type="caution">
    <text evidence="1">The sequence shown here is derived from an EMBL/GenBank/DDBJ whole genome shotgun (WGS) entry which is preliminary data.</text>
</comment>
<organism evidence="1 2">
    <name type="scientific">Trifolium medium</name>
    <dbReference type="NCBI Taxonomy" id="97028"/>
    <lineage>
        <taxon>Eukaryota</taxon>
        <taxon>Viridiplantae</taxon>
        <taxon>Streptophyta</taxon>
        <taxon>Embryophyta</taxon>
        <taxon>Tracheophyta</taxon>
        <taxon>Spermatophyta</taxon>
        <taxon>Magnoliopsida</taxon>
        <taxon>eudicotyledons</taxon>
        <taxon>Gunneridae</taxon>
        <taxon>Pentapetalae</taxon>
        <taxon>rosids</taxon>
        <taxon>fabids</taxon>
        <taxon>Fabales</taxon>
        <taxon>Fabaceae</taxon>
        <taxon>Papilionoideae</taxon>
        <taxon>50 kb inversion clade</taxon>
        <taxon>NPAAA clade</taxon>
        <taxon>Hologalegina</taxon>
        <taxon>IRL clade</taxon>
        <taxon>Trifolieae</taxon>
        <taxon>Trifolium</taxon>
    </lineage>
</organism>
<dbReference type="EMBL" id="LXQA010016164">
    <property type="protein sequence ID" value="MCH89444.1"/>
    <property type="molecule type" value="Genomic_DNA"/>
</dbReference>
<protein>
    <submittedName>
        <fullName evidence="1">Uncharacterized protein</fullName>
    </submittedName>
</protein>
<feature type="non-terminal residue" evidence="1">
    <location>
        <position position="112"/>
    </location>
</feature>
<dbReference type="Proteomes" id="UP000265520">
    <property type="component" value="Unassembled WGS sequence"/>
</dbReference>